<dbReference type="RefSeq" id="XP_025572792.1">
    <property type="nucleotide sequence ID" value="XM_025723307.1"/>
</dbReference>
<dbReference type="AlphaFoldDB" id="A0A395GTF4"/>
<accession>A0A395GTF4</accession>
<dbReference type="InterPro" id="IPR036291">
    <property type="entry name" value="NAD(P)-bd_dom_sf"/>
</dbReference>
<dbReference type="PANTHER" id="PTHR43078:SF6">
    <property type="entry name" value="UDP-GLUCURONIC ACID DECARBOXYLASE 1"/>
    <property type="match status" value="1"/>
</dbReference>
<dbReference type="SUPFAM" id="SSF51735">
    <property type="entry name" value="NAD(P)-binding Rossmann-fold domains"/>
    <property type="match status" value="1"/>
</dbReference>
<dbReference type="GO" id="GO:0005737">
    <property type="term" value="C:cytoplasm"/>
    <property type="evidence" value="ECO:0007669"/>
    <property type="project" value="TreeGrafter"/>
</dbReference>
<feature type="domain" description="NAD-dependent epimerase/dehydratase" evidence="5">
    <location>
        <begin position="9"/>
        <end position="155"/>
    </location>
</feature>
<organism evidence="6 7">
    <name type="scientific">Aspergillus ibericus CBS 121593</name>
    <dbReference type="NCBI Taxonomy" id="1448316"/>
    <lineage>
        <taxon>Eukaryota</taxon>
        <taxon>Fungi</taxon>
        <taxon>Dikarya</taxon>
        <taxon>Ascomycota</taxon>
        <taxon>Pezizomycotina</taxon>
        <taxon>Eurotiomycetes</taxon>
        <taxon>Eurotiomycetidae</taxon>
        <taxon>Eurotiales</taxon>
        <taxon>Aspergillaceae</taxon>
        <taxon>Aspergillus</taxon>
        <taxon>Aspergillus subgen. Circumdati</taxon>
    </lineage>
</organism>
<protein>
    <submittedName>
        <fullName evidence="6">NAD(P)-binding protein</fullName>
    </submittedName>
</protein>
<dbReference type="STRING" id="1448316.A0A395GTF4"/>
<evidence type="ECO:0000256" key="4">
    <source>
        <dbReference type="ARBA" id="ARBA00023239"/>
    </source>
</evidence>
<keyword evidence="3" id="KW-0520">NAD</keyword>
<dbReference type="GO" id="GO:0033320">
    <property type="term" value="P:UDP-D-xylose biosynthetic process"/>
    <property type="evidence" value="ECO:0007669"/>
    <property type="project" value="UniProtKB-UniPathway"/>
</dbReference>
<evidence type="ECO:0000313" key="7">
    <source>
        <dbReference type="Proteomes" id="UP000249402"/>
    </source>
</evidence>
<keyword evidence="7" id="KW-1185">Reference proteome</keyword>
<evidence type="ECO:0000256" key="1">
    <source>
        <dbReference type="ARBA" id="ARBA00001911"/>
    </source>
</evidence>
<dbReference type="OrthoDB" id="331544at2759"/>
<dbReference type="Pfam" id="PF01370">
    <property type="entry name" value="Epimerase"/>
    <property type="match status" value="1"/>
</dbReference>
<dbReference type="GO" id="GO:0070403">
    <property type="term" value="F:NAD+ binding"/>
    <property type="evidence" value="ECO:0007669"/>
    <property type="project" value="InterPro"/>
</dbReference>
<dbReference type="InterPro" id="IPR044516">
    <property type="entry name" value="UXS-like"/>
</dbReference>
<proteinExistence type="predicted"/>
<evidence type="ECO:0000313" key="6">
    <source>
        <dbReference type="EMBL" id="RAK98464.1"/>
    </source>
</evidence>
<comment type="cofactor">
    <cofactor evidence="1">
        <name>NAD(+)</name>
        <dbReference type="ChEBI" id="CHEBI:57540"/>
    </cofactor>
</comment>
<reference evidence="6 7" key="1">
    <citation type="submission" date="2018-02" db="EMBL/GenBank/DDBJ databases">
        <title>The genomes of Aspergillus section Nigri reveals drivers in fungal speciation.</title>
        <authorList>
            <consortium name="DOE Joint Genome Institute"/>
            <person name="Vesth T.C."/>
            <person name="Nybo J."/>
            <person name="Theobald S."/>
            <person name="Brandl J."/>
            <person name="Frisvad J.C."/>
            <person name="Nielsen K.F."/>
            <person name="Lyhne E.K."/>
            <person name="Kogle M.E."/>
            <person name="Kuo A."/>
            <person name="Riley R."/>
            <person name="Clum A."/>
            <person name="Nolan M."/>
            <person name="Lipzen A."/>
            <person name="Salamov A."/>
            <person name="Henrissat B."/>
            <person name="Wiebenga A."/>
            <person name="De vries R.P."/>
            <person name="Grigoriev I.V."/>
            <person name="Mortensen U.H."/>
            <person name="Andersen M.R."/>
            <person name="Baker S.E."/>
        </authorList>
    </citation>
    <scope>NUCLEOTIDE SEQUENCE [LARGE SCALE GENOMIC DNA]</scope>
    <source>
        <strain evidence="6 7">CBS 121593</strain>
    </source>
</reference>
<dbReference type="EMBL" id="KZ824453">
    <property type="protein sequence ID" value="RAK98464.1"/>
    <property type="molecule type" value="Genomic_DNA"/>
</dbReference>
<dbReference type="InterPro" id="IPR001509">
    <property type="entry name" value="Epimerase_deHydtase"/>
</dbReference>
<keyword evidence="2" id="KW-0210">Decarboxylase</keyword>
<keyword evidence="4" id="KW-0456">Lyase</keyword>
<gene>
    <name evidence="6" type="ORF">BO80DRAFT_479655</name>
</gene>
<dbReference type="GeneID" id="37228172"/>
<dbReference type="GO" id="GO:0042732">
    <property type="term" value="P:D-xylose metabolic process"/>
    <property type="evidence" value="ECO:0007669"/>
    <property type="project" value="InterPro"/>
</dbReference>
<sequence length="177" mass="19602">MIPSSGKSVLVTGAAGFLGSNMVDYLLERGEMVIGIDNYQTGSPSNLRHLQGHPLFTMIDQNIQSPLPHLPSLKGIYHLACPASPPQYQKDPVDTLDTAYQETRNLLTLAQQQGCRILFSSTSEVYGSPKVHPQPESYWGHVNPFGPRACYDEGKPRKPWPGHLNSRRDAWMCESPA</sequence>
<dbReference type="Proteomes" id="UP000249402">
    <property type="component" value="Unassembled WGS sequence"/>
</dbReference>
<dbReference type="Gene3D" id="3.40.50.720">
    <property type="entry name" value="NAD(P)-binding Rossmann-like Domain"/>
    <property type="match status" value="1"/>
</dbReference>
<dbReference type="VEuPathDB" id="FungiDB:BO80DRAFT_479655"/>
<dbReference type="GO" id="GO:0048040">
    <property type="term" value="F:UDP-glucuronate decarboxylase activity"/>
    <property type="evidence" value="ECO:0007669"/>
    <property type="project" value="TreeGrafter"/>
</dbReference>
<name>A0A395GTF4_9EURO</name>
<dbReference type="UniPathway" id="UPA00796">
    <property type="reaction ID" value="UER00771"/>
</dbReference>
<evidence type="ECO:0000256" key="2">
    <source>
        <dbReference type="ARBA" id="ARBA00022793"/>
    </source>
</evidence>
<evidence type="ECO:0000259" key="5">
    <source>
        <dbReference type="Pfam" id="PF01370"/>
    </source>
</evidence>
<dbReference type="PANTHER" id="PTHR43078">
    <property type="entry name" value="UDP-GLUCURONIC ACID DECARBOXYLASE-RELATED"/>
    <property type="match status" value="1"/>
</dbReference>
<evidence type="ECO:0000256" key="3">
    <source>
        <dbReference type="ARBA" id="ARBA00023027"/>
    </source>
</evidence>